<dbReference type="FunFam" id="3.50.40.10:FF:000001">
    <property type="entry name" value="Phenylalanine--tRNA ligase beta subunit"/>
    <property type="match status" value="1"/>
</dbReference>
<dbReference type="FunFam" id="2.40.50.140:FF:000045">
    <property type="entry name" value="Phenylalanine--tRNA ligase beta subunit"/>
    <property type="match status" value="1"/>
</dbReference>
<evidence type="ECO:0000256" key="9">
    <source>
        <dbReference type="ARBA" id="ARBA00022840"/>
    </source>
</evidence>
<dbReference type="InterPro" id="IPR005121">
    <property type="entry name" value="Fdx_antiC-bd"/>
</dbReference>
<comment type="caution">
    <text evidence="20">The sequence shown here is derived from an EMBL/GenBank/DDBJ whole genome shotgun (WGS) entry which is preliminary data.</text>
</comment>
<feature type="binding site" evidence="15">
    <location>
        <position position="468"/>
    </location>
    <ligand>
        <name>Mg(2+)</name>
        <dbReference type="ChEBI" id="CHEBI:18420"/>
        <note>shared with alpha subunit</note>
    </ligand>
</feature>
<dbReference type="PROSITE" id="PS50886">
    <property type="entry name" value="TRBD"/>
    <property type="match status" value="1"/>
</dbReference>
<evidence type="ECO:0000256" key="12">
    <source>
        <dbReference type="ARBA" id="ARBA00022917"/>
    </source>
</evidence>
<comment type="subunit">
    <text evidence="3 15">Tetramer of two alpha and two beta subunits.</text>
</comment>
<gene>
    <name evidence="15" type="primary">pheT</name>
    <name evidence="20" type="ORF">FBF83_14130</name>
</gene>
<feature type="domain" description="B5" evidence="19">
    <location>
        <begin position="409"/>
        <end position="484"/>
    </location>
</feature>
<dbReference type="CDD" id="cd00769">
    <property type="entry name" value="PheRS_beta_core"/>
    <property type="match status" value="1"/>
</dbReference>
<evidence type="ECO:0000256" key="4">
    <source>
        <dbReference type="ARBA" id="ARBA00022490"/>
    </source>
</evidence>
<keyword evidence="10 15" id="KW-0460">Magnesium</keyword>
<dbReference type="InterPro" id="IPR045864">
    <property type="entry name" value="aa-tRNA-synth_II/BPL/LPL"/>
</dbReference>
<dbReference type="GO" id="GO:0004826">
    <property type="term" value="F:phenylalanine-tRNA ligase activity"/>
    <property type="evidence" value="ECO:0007669"/>
    <property type="project" value="UniProtKB-UniRule"/>
</dbReference>
<dbReference type="FunFam" id="3.30.930.10:FF:000022">
    <property type="entry name" value="Phenylalanine--tRNA ligase beta subunit"/>
    <property type="match status" value="1"/>
</dbReference>
<dbReference type="FunFam" id="3.30.70.380:FF:000001">
    <property type="entry name" value="Phenylalanine--tRNA ligase beta subunit"/>
    <property type="match status" value="1"/>
</dbReference>
<dbReference type="RefSeq" id="WP_136947772.1">
    <property type="nucleotide sequence ID" value="NZ_SWFM01000003.1"/>
</dbReference>
<keyword evidence="13 15" id="KW-0030">Aminoacyl-tRNA synthetase</keyword>
<dbReference type="GO" id="GO:0006432">
    <property type="term" value="P:phenylalanyl-tRNA aminoacylation"/>
    <property type="evidence" value="ECO:0007669"/>
    <property type="project" value="UniProtKB-UniRule"/>
</dbReference>
<evidence type="ECO:0000256" key="6">
    <source>
        <dbReference type="ARBA" id="ARBA00022598"/>
    </source>
</evidence>
<dbReference type="InterPro" id="IPR002547">
    <property type="entry name" value="tRNA-bd_dom"/>
</dbReference>
<dbReference type="Pfam" id="PF01588">
    <property type="entry name" value="tRNA_bind"/>
    <property type="match status" value="1"/>
</dbReference>
<dbReference type="Pfam" id="PF03147">
    <property type="entry name" value="FDX-ACB"/>
    <property type="match status" value="1"/>
</dbReference>
<dbReference type="CDD" id="cd02796">
    <property type="entry name" value="tRNA_bind_bactPheRS"/>
    <property type="match status" value="1"/>
</dbReference>
<dbReference type="SUPFAM" id="SSF54991">
    <property type="entry name" value="Anticodon-binding domain of PheRS"/>
    <property type="match status" value="1"/>
</dbReference>
<feature type="binding site" evidence="15">
    <location>
        <position position="472"/>
    </location>
    <ligand>
        <name>Mg(2+)</name>
        <dbReference type="ChEBI" id="CHEBI:18420"/>
        <note>shared with alpha subunit</note>
    </ligand>
</feature>
<dbReference type="PANTHER" id="PTHR10947:SF0">
    <property type="entry name" value="PHENYLALANINE--TRNA LIGASE BETA SUBUNIT"/>
    <property type="match status" value="1"/>
</dbReference>
<evidence type="ECO:0000256" key="10">
    <source>
        <dbReference type="ARBA" id="ARBA00022842"/>
    </source>
</evidence>
<protein>
    <recommendedName>
        <fullName evidence="15">Phenylalanine--tRNA ligase beta subunit</fullName>
        <ecNumber evidence="15">6.1.1.20</ecNumber>
    </recommendedName>
    <alternativeName>
        <fullName evidence="15">Phenylalanyl-tRNA synthetase beta subunit</fullName>
        <shortName evidence="15">PheRS</shortName>
    </alternativeName>
</protein>
<keyword evidence="7 15" id="KW-0479">Metal-binding</keyword>
<dbReference type="NCBIfam" id="TIGR00472">
    <property type="entry name" value="pheT_bact"/>
    <property type="match status" value="1"/>
</dbReference>
<comment type="similarity">
    <text evidence="2 15">Belongs to the phenylalanyl-tRNA synthetase beta subunit family. Type 1 subfamily.</text>
</comment>
<dbReference type="InterPro" id="IPR005147">
    <property type="entry name" value="tRNA_synthase_B5-dom"/>
</dbReference>
<comment type="subcellular location">
    <subcellularLocation>
        <location evidence="1 15">Cytoplasm</location>
    </subcellularLocation>
</comment>
<evidence type="ECO:0000259" key="17">
    <source>
        <dbReference type="PROSITE" id="PS50886"/>
    </source>
</evidence>
<dbReference type="Gene3D" id="3.30.930.10">
    <property type="entry name" value="Bira Bifunctional Protein, Domain 2"/>
    <property type="match status" value="1"/>
</dbReference>
<dbReference type="InterPro" id="IPR020825">
    <property type="entry name" value="Phe-tRNA_synthase-like_B3/B4"/>
</dbReference>
<dbReference type="GO" id="GO:0005524">
    <property type="term" value="F:ATP binding"/>
    <property type="evidence" value="ECO:0007669"/>
    <property type="project" value="UniProtKB-UniRule"/>
</dbReference>
<feature type="domain" description="FDX-ACB" evidence="18">
    <location>
        <begin position="708"/>
        <end position="801"/>
    </location>
</feature>
<dbReference type="InterPro" id="IPR009061">
    <property type="entry name" value="DNA-bd_dom_put_sf"/>
</dbReference>
<dbReference type="Gene3D" id="3.30.56.10">
    <property type="match status" value="2"/>
</dbReference>
<dbReference type="SUPFAM" id="SSF55681">
    <property type="entry name" value="Class II aaRS and biotin synthetases"/>
    <property type="match status" value="1"/>
</dbReference>
<dbReference type="AlphaFoldDB" id="A0A4U1MHW6"/>
<keyword evidence="9 15" id="KW-0067">ATP-binding</keyword>
<dbReference type="SUPFAM" id="SSF46955">
    <property type="entry name" value="Putative DNA-binding domain"/>
    <property type="match status" value="1"/>
</dbReference>
<dbReference type="SMART" id="SM00874">
    <property type="entry name" value="B5"/>
    <property type="match status" value="1"/>
</dbReference>
<keyword evidence="4 15" id="KW-0963">Cytoplasm</keyword>
<comment type="cofactor">
    <cofactor evidence="15">
        <name>Mg(2+)</name>
        <dbReference type="ChEBI" id="CHEBI:18420"/>
    </cofactor>
    <text evidence="15">Binds 2 magnesium ions per tetramer.</text>
</comment>
<evidence type="ECO:0000259" key="18">
    <source>
        <dbReference type="PROSITE" id="PS51447"/>
    </source>
</evidence>
<dbReference type="SUPFAM" id="SSF50249">
    <property type="entry name" value="Nucleic acid-binding proteins"/>
    <property type="match status" value="1"/>
</dbReference>
<dbReference type="PROSITE" id="PS51483">
    <property type="entry name" value="B5"/>
    <property type="match status" value="1"/>
</dbReference>
<dbReference type="SUPFAM" id="SSF56037">
    <property type="entry name" value="PheT/TilS domain"/>
    <property type="match status" value="1"/>
</dbReference>
<dbReference type="InterPro" id="IPR045060">
    <property type="entry name" value="Phe-tRNA-ligase_IIc_bsu"/>
</dbReference>
<dbReference type="Pfam" id="PF03483">
    <property type="entry name" value="B3_4"/>
    <property type="match status" value="1"/>
</dbReference>
<accession>A0A4U1MHW6</accession>
<evidence type="ECO:0000256" key="15">
    <source>
        <dbReference type="HAMAP-Rule" id="MF_00283"/>
    </source>
</evidence>
<dbReference type="EC" id="6.1.1.20" evidence="15"/>
<proteinExistence type="inferred from homology"/>
<dbReference type="Proteomes" id="UP000310541">
    <property type="component" value="Unassembled WGS sequence"/>
</dbReference>
<evidence type="ECO:0000256" key="3">
    <source>
        <dbReference type="ARBA" id="ARBA00011209"/>
    </source>
</evidence>
<dbReference type="OrthoDB" id="9805455at2"/>
<evidence type="ECO:0000256" key="5">
    <source>
        <dbReference type="ARBA" id="ARBA00022555"/>
    </source>
</evidence>
<evidence type="ECO:0000256" key="2">
    <source>
        <dbReference type="ARBA" id="ARBA00008653"/>
    </source>
</evidence>
<organism evidence="20 21">
    <name type="scientific">Guptibacillus hwajinpoensis</name>
    <dbReference type="NCBI Taxonomy" id="208199"/>
    <lineage>
        <taxon>Bacteria</taxon>
        <taxon>Bacillati</taxon>
        <taxon>Bacillota</taxon>
        <taxon>Bacilli</taxon>
        <taxon>Bacillales</taxon>
        <taxon>Guptibacillaceae</taxon>
        <taxon>Guptibacillus</taxon>
    </lineage>
</organism>
<dbReference type="Gene3D" id="3.50.40.10">
    <property type="entry name" value="Phenylalanyl-trna Synthetase, Chain B, domain 3"/>
    <property type="match status" value="1"/>
</dbReference>
<evidence type="ECO:0000256" key="7">
    <source>
        <dbReference type="ARBA" id="ARBA00022723"/>
    </source>
</evidence>
<dbReference type="Gene3D" id="3.30.70.380">
    <property type="entry name" value="Ferrodoxin-fold anticodon-binding domain"/>
    <property type="match status" value="1"/>
</dbReference>
<dbReference type="GO" id="GO:0000049">
    <property type="term" value="F:tRNA binding"/>
    <property type="evidence" value="ECO:0007669"/>
    <property type="project" value="UniProtKB-UniRule"/>
</dbReference>
<dbReference type="InterPro" id="IPR005146">
    <property type="entry name" value="B3/B4_tRNA-bd"/>
</dbReference>
<evidence type="ECO:0000259" key="19">
    <source>
        <dbReference type="PROSITE" id="PS51483"/>
    </source>
</evidence>
<dbReference type="SMART" id="SM00873">
    <property type="entry name" value="B3_4"/>
    <property type="match status" value="1"/>
</dbReference>
<dbReference type="Gene3D" id="2.40.50.140">
    <property type="entry name" value="Nucleic acid-binding proteins"/>
    <property type="match status" value="1"/>
</dbReference>
<name>A0A4U1MHW6_9BACL</name>
<dbReference type="FunFam" id="3.30.56.10:FF:000002">
    <property type="entry name" value="Phenylalanine--tRNA ligase beta subunit"/>
    <property type="match status" value="1"/>
</dbReference>
<keyword evidence="6 15" id="KW-0436">Ligase</keyword>
<keyword evidence="11 16" id="KW-0694">RNA-binding</keyword>
<dbReference type="InterPro" id="IPR033714">
    <property type="entry name" value="tRNA_bind_bactPheRS"/>
</dbReference>
<dbReference type="NCBIfam" id="NF045760">
    <property type="entry name" value="YtpR"/>
    <property type="match status" value="1"/>
</dbReference>
<dbReference type="PANTHER" id="PTHR10947">
    <property type="entry name" value="PHENYLALANYL-TRNA SYNTHETASE BETA CHAIN AND LEUCINE-RICH REPEAT-CONTAINING PROTEIN 47"/>
    <property type="match status" value="1"/>
</dbReference>
<keyword evidence="8 15" id="KW-0547">Nucleotide-binding</keyword>
<evidence type="ECO:0000256" key="11">
    <source>
        <dbReference type="ARBA" id="ARBA00022884"/>
    </source>
</evidence>
<dbReference type="PROSITE" id="PS51447">
    <property type="entry name" value="FDX_ACB"/>
    <property type="match status" value="1"/>
</dbReference>
<keyword evidence="5 16" id="KW-0820">tRNA-binding</keyword>
<feature type="domain" description="TRNA-binding" evidence="17">
    <location>
        <begin position="40"/>
        <end position="155"/>
    </location>
</feature>
<dbReference type="InterPro" id="IPR036690">
    <property type="entry name" value="Fdx_antiC-bd_sf"/>
</dbReference>
<feature type="binding site" evidence="15">
    <location>
        <position position="462"/>
    </location>
    <ligand>
        <name>Mg(2+)</name>
        <dbReference type="ChEBI" id="CHEBI:18420"/>
        <note>shared with alpha subunit</note>
    </ligand>
</feature>
<keyword evidence="12 15" id="KW-0648">Protein biosynthesis</keyword>
<dbReference type="EMBL" id="SWFM01000003">
    <property type="protein sequence ID" value="TKD70367.1"/>
    <property type="molecule type" value="Genomic_DNA"/>
</dbReference>
<dbReference type="InterPro" id="IPR012340">
    <property type="entry name" value="NA-bd_OB-fold"/>
</dbReference>
<dbReference type="GO" id="GO:0009328">
    <property type="term" value="C:phenylalanine-tRNA ligase complex"/>
    <property type="evidence" value="ECO:0007669"/>
    <property type="project" value="TreeGrafter"/>
</dbReference>
<reference evidence="20 21" key="1">
    <citation type="submission" date="2019-04" db="EMBL/GenBank/DDBJ databases">
        <title>Genome sequence of Bacillus hwajinpoensis strain Y2.</title>
        <authorList>
            <person name="Fair J.L."/>
            <person name="Maclea K.S."/>
        </authorList>
    </citation>
    <scope>NUCLEOTIDE SEQUENCE [LARGE SCALE GENOMIC DNA]</scope>
    <source>
        <strain evidence="20 21">Y2</strain>
    </source>
</reference>
<dbReference type="GO" id="GO:0140096">
    <property type="term" value="F:catalytic activity, acting on a protein"/>
    <property type="evidence" value="ECO:0007669"/>
    <property type="project" value="UniProtKB-ARBA"/>
</dbReference>
<evidence type="ECO:0000256" key="16">
    <source>
        <dbReference type="PROSITE-ProRule" id="PRU00209"/>
    </source>
</evidence>
<evidence type="ECO:0000256" key="1">
    <source>
        <dbReference type="ARBA" id="ARBA00004496"/>
    </source>
</evidence>
<dbReference type="Pfam" id="PF03484">
    <property type="entry name" value="B5"/>
    <property type="match status" value="1"/>
</dbReference>
<evidence type="ECO:0000313" key="20">
    <source>
        <dbReference type="EMBL" id="TKD70367.1"/>
    </source>
</evidence>
<feature type="binding site" evidence="15">
    <location>
        <position position="471"/>
    </location>
    <ligand>
        <name>Mg(2+)</name>
        <dbReference type="ChEBI" id="CHEBI:18420"/>
        <note>shared with alpha subunit</note>
    </ligand>
</feature>
<dbReference type="HAMAP" id="MF_00283">
    <property type="entry name" value="Phe_tRNA_synth_beta1"/>
    <property type="match status" value="1"/>
</dbReference>
<dbReference type="GO" id="GO:0016740">
    <property type="term" value="F:transferase activity"/>
    <property type="evidence" value="ECO:0007669"/>
    <property type="project" value="UniProtKB-ARBA"/>
</dbReference>
<dbReference type="InterPro" id="IPR004532">
    <property type="entry name" value="Phe-tRNA-ligase_IIc_bsu_bact"/>
</dbReference>
<evidence type="ECO:0000256" key="13">
    <source>
        <dbReference type="ARBA" id="ARBA00023146"/>
    </source>
</evidence>
<dbReference type="SMART" id="SM00896">
    <property type="entry name" value="FDX-ACB"/>
    <property type="match status" value="1"/>
</dbReference>
<sequence>MLVSMNWLQQYVDLDSYSADELADLITKGGIEVETVEKLNKGISGVVIGHVLSCEQHPDADKLNICLVDIGEEEPVQIICGAANIAKGQHVAVAKVGAVLPGNFKIKKAKLRGEASHGMICSLQELGIESKLVQKEFADGIFVFSDDVTPGEDALHYLNLNDEILELGLTPNRADAMNMIGVAYEVGAVLNRSIDLPSPELVRTEESAEDYVSLHVENEDDNPYYGATVIKDVTIASSPQWLVNRLVSAGIRPINNVVDITNYVLLEYGQPLHAFDYDRFGSKEVIIRRATDGEKIVTLDDTERTLSSDHLVITNGSKPVAVAGVMGGADSEVQQDTTTILLEAAYFNSKLVRKASKDLGLRSDSSARFEKGIDRNRVVGASERAAQLIQEIAGGTVLKGIAEQGARTVEAKDVSIEVTRINQVLGTEISETEVAAIFERLQFSYQNFGGTFTVQVPPRRPDITISEDLIEEVGRLYGYDNVPATLPITESTPGQLSDYQKKRRRVRRALEGAGLYQTVTYSLTSPSKRIFFSDETTDAIRLAMPMSEERSELRTSLLPHLLEVAQYNKNRQLENLAFYETASVFLPDGELPKEQEHLAGVVSGLWQEHLWQKEKKSVDFFVVKGILEELAVEFGVEERLTFARADEPKLHPGRTAAVHLDNELIGYIGQLHPEVEKELDLSETYVFEINLEALLKANVDHLKYKKLPRFPSVTRDVALVVNESLEAGQVKRVIEEAGGAKLVEINLFDVYQGEHLEEGKKSLAFSLRYYNPEQTLTEEEVKKAHDRVLTAVEEQFGAALRS</sequence>
<dbReference type="Pfam" id="PF17759">
    <property type="entry name" value="tRNA_synthFbeta"/>
    <property type="match status" value="1"/>
</dbReference>
<evidence type="ECO:0000313" key="21">
    <source>
        <dbReference type="Proteomes" id="UP000310541"/>
    </source>
</evidence>
<dbReference type="GO" id="GO:0000287">
    <property type="term" value="F:magnesium ion binding"/>
    <property type="evidence" value="ECO:0007669"/>
    <property type="project" value="UniProtKB-UniRule"/>
</dbReference>
<evidence type="ECO:0000256" key="8">
    <source>
        <dbReference type="ARBA" id="ARBA00022741"/>
    </source>
</evidence>
<dbReference type="InterPro" id="IPR041616">
    <property type="entry name" value="PheRS_beta_core"/>
</dbReference>
<comment type="catalytic activity">
    <reaction evidence="14 15">
        <text>tRNA(Phe) + L-phenylalanine + ATP = L-phenylalanyl-tRNA(Phe) + AMP + diphosphate + H(+)</text>
        <dbReference type="Rhea" id="RHEA:19413"/>
        <dbReference type="Rhea" id="RHEA-COMP:9668"/>
        <dbReference type="Rhea" id="RHEA-COMP:9699"/>
        <dbReference type="ChEBI" id="CHEBI:15378"/>
        <dbReference type="ChEBI" id="CHEBI:30616"/>
        <dbReference type="ChEBI" id="CHEBI:33019"/>
        <dbReference type="ChEBI" id="CHEBI:58095"/>
        <dbReference type="ChEBI" id="CHEBI:78442"/>
        <dbReference type="ChEBI" id="CHEBI:78531"/>
        <dbReference type="ChEBI" id="CHEBI:456215"/>
        <dbReference type="EC" id="6.1.1.20"/>
    </reaction>
</comment>
<evidence type="ECO:0000256" key="14">
    <source>
        <dbReference type="ARBA" id="ARBA00049255"/>
    </source>
</evidence>